<dbReference type="InParanoid" id="A0A4R5D6Y3"/>
<dbReference type="RefSeq" id="WP_131897622.1">
    <property type="nucleotide sequence ID" value="NZ_SMKZ01000030.1"/>
</dbReference>
<dbReference type="Gene3D" id="3.30.1330.120">
    <property type="entry name" value="2-methylcitrate dehydratase PrpD"/>
    <property type="match status" value="1"/>
</dbReference>
<dbReference type="SUPFAM" id="SSF103378">
    <property type="entry name" value="2-methylcitrate dehydratase PrpD"/>
    <property type="match status" value="1"/>
</dbReference>
<dbReference type="InterPro" id="IPR045336">
    <property type="entry name" value="MmgE_PrpD_N"/>
</dbReference>
<name>A0A4R5D6Y3_9ACTN</name>
<feature type="domain" description="MmgE/PrpD N-terminal" evidence="2">
    <location>
        <begin position="15"/>
        <end position="238"/>
    </location>
</feature>
<dbReference type="EMBL" id="SMKZ01000030">
    <property type="protein sequence ID" value="TDE07441.1"/>
    <property type="molecule type" value="Genomic_DNA"/>
</dbReference>
<protein>
    <submittedName>
        <fullName evidence="4">MmgE/PrpD family protein</fullName>
    </submittedName>
</protein>
<dbReference type="InterPro" id="IPR005656">
    <property type="entry name" value="MmgE_PrpD"/>
</dbReference>
<feature type="domain" description="MmgE/PrpD C-terminal" evidence="3">
    <location>
        <begin position="270"/>
        <end position="437"/>
    </location>
</feature>
<proteinExistence type="inferred from homology"/>
<evidence type="ECO:0000313" key="4">
    <source>
        <dbReference type="EMBL" id="TDE07441.1"/>
    </source>
</evidence>
<evidence type="ECO:0000256" key="1">
    <source>
        <dbReference type="ARBA" id="ARBA00006174"/>
    </source>
</evidence>
<organism evidence="4 5">
    <name type="scientific">Jiangella asiatica</name>
    <dbReference type="NCBI Taxonomy" id="2530372"/>
    <lineage>
        <taxon>Bacteria</taxon>
        <taxon>Bacillati</taxon>
        <taxon>Actinomycetota</taxon>
        <taxon>Actinomycetes</taxon>
        <taxon>Jiangellales</taxon>
        <taxon>Jiangellaceae</taxon>
        <taxon>Jiangella</taxon>
    </lineage>
</organism>
<evidence type="ECO:0000313" key="5">
    <source>
        <dbReference type="Proteomes" id="UP000294739"/>
    </source>
</evidence>
<dbReference type="AlphaFoldDB" id="A0A4R5D6Y3"/>
<comment type="similarity">
    <text evidence="1">Belongs to the PrpD family.</text>
</comment>
<dbReference type="Pfam" id="PF03972">
    <property type="entry name" value="MmgE_PrpD_N"/>
    <property type="match status" value="1"/>
</dbReference>
<sequence>MTGLQTTAPPLLRAAQWAIHQRVTGLDAETAHDLTRATVDWFAATVAGHDAEPVRILRTALSEDWSAGRSALVPSGERVPVRTAALLNASAAHAAELDDIYREGLFHPGASTVAAALAVGQARARSGTDMLTAIGTGIEIATRVAAALQPAHYRHWHTTGTVGPIGAAAAAALLSGGDADALAHAMATATTLGSGLQRAMHQGSMNKPLHAGHAAEAGVLAGQAAVRGLRGALDVLDGLGAATADGPDWSGTFDDLDTVRNAAALSVKAHACCGHIFAPIDAAVALRDEHGIDPASVEHVEVATYGAALRVAGNPRPRTRHEAQFSIAFCVATALTYGEVPLAAFTPQRLGSVPLRDLAARVELAVDPGSEADFPGRRGARVRVRLRDGRVVEHRAPTRRGDPDAPLSDDDLREKFDTYVEPVLGAARASELARRLWSLAETDDVTGLVDLREVRS</sequence>
<keyword evidence="5" id="KW-1185">Reference proteome</keyword>
<dbReference type="Proteomes" id="UP000294739">
    <property type="component" value="Unassembled WGS sequence"/>
</dbReference>
<comment type="caution">
    <text evidence="4">The sequence shown here is derived from an EMBL/GenBank/DDBJ whole genome shotgun (WGS) entry which is preliminary data.</text>
</comment>
<dbReference type="OrthoDB" id="9797528at2"/>
<dbReference type="InterPro" id="IPR045337">
    <property type="entry name" value="MmgE_PrpD_C"/>
</dbReference>
<dbReference type="Gene3D" id="1.10.4100.10">
    <property type="entry name" value="2-methylcitrate dehydratase PrpD"/>
    <property type="match status" value="1"/>
</dbReference>
<dbReference type="PANTHER" id="PTHR16943">
    <property type="entry name" value="2-METHYLCITRATE DEHYDRATASE-RELATED"/>
    <property type="match status" value="1"/>
</dbReference>
<evidence type="ECO:0000259" key="3">
    <source>
        <dbReference type="Pfam" id="PF19305"/>
    </source>
</evidence>
<dbReference type="InterPro" id="IPR042188">
    <property type="entry name" value="MmgE/PrpD_sf_2"/>
</dbReference>
<dbReference type="InterPro" id="IPR036148">
    <property type="entry name" value="MmgE/PrpD_sf"/>
</dbReference>
<gene>
    <name evidence="4" type="ORF">E1269_19595</name>
</gene>
<dbReference type="Pfam" id="PF19305">
    <property type="entry name" value="MmgE_PrpD_C"/>
    <property type="match status" value="1"/>
</dbReference>
<dbReference type="GO" id="GO:0016829">
    <property type="term" value="F:lyase activity"/>
    <property type="evidence" value="ECO:0007669"/>
    <property type="project" value="InterPro"/>
</dbReference>
<reference evidence="4 5" key="1">
    <citation type="submission" date="2019-03" db="EMBL/GenBank/DDBJ databases">
        <title>Draft genome sequences of novel Actinobacteria.</title>
        <authorList>
            <person name="Sahin N."/>
            <person name="Ay H."/>
            <person name="Saygin H."/>
        </authorList>
    </citation>
    <scope>NUCLEOTIDE SEQUENCE [LARGE SCALE GENOMIC DNA]</scope>
    <source>
        <strain evidence="4 5">5K138</strain>
    </source>
</reference>
<dbReference type="PANTHER" id="PTHR16943:SF8">
    <property type="entry name" value="2-METHYLCITRATE DEHYDRATASE"/>
    <property type="match status" value="1"/>
</dbReference>
<accession>A0A4R5D6Y3</accession>
<evidence type="ECO:0000259" key="2">
    <source>
        <dbReference type="Pfam" id="PF03972"/>
    </source>
</evidence>
<dbReference type="InterPro" id="IPR042183">
    <property type="entry name" value="MmgE/PrpD_sf_1"/>
</dbReference>